<accession>A0AAD7KFK8</accession>
<name>A0AAD7KFK8_9AGAR</name>
<feature type="region of interest" description="Disordered" evidence="1">
    <location>
        <begin position="65"/>
        <end position="95"/>
    </location>
</feature>
<sequence length="95" mass="10375">MARAITAEYTLNPPASSGQTLVSKKHTFEVGGASPNEDHYKLLRESIARARDEVGAELTVWRDKVGKAELSKETKKAAKNEEEDEEEGDGDGDDV</sequence>
<feature type="compositionally biased region" description="Acidic residues" evidence="1">
    <location>
        <begin position="81"/>
        <end position="95"/>
    </location>
</feature>
<evidence type="ECO:0000256" key="1">
    <source>
        <dbReference type="SAM" id="MobiDB-lite"/>
    </source>
</evidence>
<evidence type="ECO:0000313" key="2">
    <source>
        <dbReference type="EMBL" id="KAJ7783656.1"/>
    </source>
</evidence>
<proteinExistence type="predicted"/>
<gene>
    <name evidence="2" type="ORF">DFH07DRAFT_196642</name>
</gene>
<organism evidence="2 3">
    <name type="scientific">Mycena maculata</name>
    <dbReference type="NCBI Taxonomy" id="230809"/>
    <lineage>
        <taxon>Eukaryota</taxon>
        <taxon>Fungi</taxon>
        <taxon>Dikarya</taxon>
        <taxon>Basidiomycota</taxon>
        <taxon>Agaricomycotina</taxon>
        <taxon>Agaricomycetes</taxon>
        <taxon>Agaricomycetidae</taxon>
        <taxon>Agaricales</taxon>
        <taxon>Marasmiineae</taxon>
        <taxon>Mycenaceae</taxon>
        <taxon>Mycena</taxon>
    </lineage>
</organism>
<comment type="caution">
    <text evidence="2">The sequence shown here is derived from an EMBL/GenBank/DDBJ whole genome shotgun (WGS) entry which is preliminary data.</text>
</comment>
<keyword evidence="3" id="KW-1185">Reference proteome</keyword>
<feature type="region of interest" description="Disordered" evidence="1">
    <location>
        <begin position="1"/>
        <end position="20"/>
    </location>
</feature>
<dbReference type="AlphaFoldDB" id="A0AAD7KFK8"/>
<evidence type="ECO:0000313" key="3">
    <source>
        <dbReference type="Proteomes" id="UP001215280"/>
    </source>
</evidence>
<feature type="compositionally biased region" description="Basic and acidic residues" evidence="1">
    <location>
        <begin position="65"/>
        <end position="80"/>
    </location>
</feature>
<protein>
    <submittedName>
        <fullName evidence="2">Uncharacterized protein</fullName>
    </submittedName>
</protein>
<dbReference type="EMBL" id="JARJLG010000002">
    <property type="protein sequence ID" value="KAJ7783656.1"/>
    <property type="molecule type" value="Genomic_DNA"/>
</dbReference>
<dbReference type="Proteomes" id="UP001215280">
    <property type="component" value="Unassembled WGS sequence"/>
</dbReference>
<reference evidence="2" key="1">
    <citation type="submission" date="2023-03" db="EMBL/GenBank/DDBJ databases">
        <title>Massive genome expansion in bonnet fungi (Mycena s.s.) driven by repeated elements and novel gene families across ecological guilds.</title>
        <authorList>
            <consortium name="Lawrence Berkeley National Laboratory"/>
            <person name="Harder C.B."/>
            <person name="Miyauchi S."/>
            <person name="Viragh M."/>
            <person name="Kuo A."/>
            <person name="Thoen E."/>
            <person name="Andreopoulos B."/>
            <person name="Lu D."/>
            <person name="Skrede I."/>
            <person name="Drula E."/>
            <person name="Henrissat B."/>
            <person name="Morin E."/>
            <person name="Kohler A."/>
            <person name="Barry K."/>
            <person name="LaButti K."/>
            <person name="Morin E."/>
            <person name="Salamov A."/>
            <person name="Lipzen A."/>
            <person name="Mereny Z."/>
            <person name="Hegedus B."/>
            <person name="Baldrian P."/>
            <person name="Stursova M."/>
            <person name="Weitz H."/>
            <person name="Taylor A."/>
            <person name="Grigoriev I.V."/>
            <person name="Nagy L.G."/>
            <person name="Martin F."/>
            <person name="Kauserud H."/>
        </authorList>
    </citation>
    <scope>NUCLEOTIDE SEQUENCE</scope>
    <source>
        <strain evidence="2">CBHHK188m</strain>
    </source>
</reference>